<dbReference type="PANTHER" id="PTHR37048">
    <property type="entry name" value="QUESTIONABLE PROTEIN"/>
    <property type="match status" value="1"/>
</dbReference>
<reference evidence="1" key="1">
    <citation type="journal article" date="2020" name="Stud. Mycol.">
        <title>101 Dothideomycetes genomes: a test case for predicting lifestyles and emergence of pathogens.</title>
        <authorList>
            <person name="Haridas S."/>
            <person name="Albert R."/>
            <person name="Binder M."/>
            <person name="Bloem J."/>
            <person name="Labutti K."/>
            <person name="Salamov A."/>
            <person name="Andreopoulos B."/>
            <person name="Baker S."/>
            <person name="Barry K."/>
            <person name="Bills G."/>
            <person name="Bluhm B."/>
            <person name="Cannon C."/>
            <person name="Castanera R."/>
            <person name="Culley D."/>
            <person name="Daum C."/>
            <person name="Ezra D."/>
            <person name="Gonzalez J."/>
            <person name="Henrissat B."/>
            <person name="Kuo A."/>
            <person name="Liang C."/>
            <person name="Lipzen A."/>
            <person name="Lutzoni F."/>
            <person name="Magnuson J."/>
            <person name="Mondo S."/>
            <person name="Nolan M."/>
            <person name="Ohm R."/>
            <person name="Pangilinan J."/>
            <person name="Park H.-J."/>
            <person name="Ramirez L."/>
            <person name="Alfaro M."/>
            <person name="Sun H."/>
            <person name="Tritt A."/>
            <person name="Yoshinaga Y."/>
            <person name="Zwiers L.-H."/>
            <person name="Turgeon B."/>
            <person name="Goodwin S."/>
            <person name="Spatafora J."/>
            <person name="Crous P."/>
            <person name="Grigoriev I."/>
        </authorList>
    </citation>
    <scope>NUCLEOTIDE SEQUENCE</scope>
    <source>
        <strain evidence="1">CBS 627.86</strain>
    </source>
</reference>
<evidence type="ECO:0000313" key="2">
    <source>
        <dbReference type="Proteomes" id="UP000799770"/>
    </source>
</evidence>
<dbReference type="AlphaFoldDB" id="A0A6A5YMC6"/>
<dbReference type="PANTHER" id="PTHR37048:SF2">
    <property type="entry name" value="QUESTIONABLE PROTEIN"/>
    <property type="match status" value="1"/>
</dbReference>
<feature type="non-terminal residue" evidence="1">
    <location>
        <position position="1"/>
    </location>
</feature>
<dbReference type="Proteomes" id="UP000799770">
    <property type="component" value="Unassembled WGS sequence"/>
</dbReference>
<dbReference type="EMBL" id="ML977349">
    <property type="protein sequence ID" value="KAF2108245.1"/>
    <property type="molecule type" value="Genomic_DNA"/>
</dbReference>
<accession>A0A6A5YMC6</accession>
<proteinExistence type="predicted"/>
<dbReference type="OrthoDB" id="3537171at2759"/>
<feature type="non-terminal residue" evidence="1">
    <location>
        <position position="175"/>
    </location>
</feature>
<name>A0A6A5YMC6_9PLEO</name>
<organism evidence="1 2">
    <name type="scientific">Lophiotrema nucula</name>
    <dbReference type="NCBI Taxonomy" id="690887"/>
    <lineage>
        <taxon>Eukaryota</taxon>
        <taxon>Fungi</taxon>
        <taxon>Dikarya</taxon>
        <taxon>Ascomycota</taxon>
        <taxon>Pezizomycotina</taxon>
        <taxon>Dothideomycetes</taxon>
        <taxon>Pleosporomycetidae</taxon>
        <taxon>Pleosporales</taxon>
        <taxon>Lophiotremataceae</taxon>
        <taxon>Lophiotrema</taxon>
    </lineage>
</organism>
<keyword evidence="2" id="KW-1185">Reference proteome</keyword>
<protein>
    <submittedName>
        <fullName evidence="1">Uncharacterized protein</fullName>
    </submittedName>
</protein>
<evidence type="ECO:0000313" key="1">
    <source>
        <dbReference type="EMBL" id="KAF2108245.1"/>
    </source>
</evidence>
<sequence length="175" mass="20528">EGEIVQGRIFWLPPKEELPDRAVRRAHGKGAVDEGIYNHPIVVLSSPVDEEDSVHFHLITSFQGRRLHDVYGKANEFHTSRRSWYLPVSPTPEHPDANSKKAKKRFPTLELYGRAHLRWDSYVNLRHVYRVRWSCLRQYTNPEALSPVIYRFERESMIRLLSKSRFLTGYEAGEQ</sequence>
<gene>
    <name evidence="1" type="ORF">BDV96DRAFT_480042</name>
</gene>